<evidence type="ECO:0000313" key="3">
    <source>
        <dbReference type="EMBL" id="KAL3289426.1"/>
    </source>
</evidence>
<feature type="coiled-coil region" evidence="1">
    <location>
        <begin position="487"/>
        <end position="528"/>
    </location>
</feature>
<keyword evidence="4" id="KW-1185">Reference proteome</keyword>
<keyword evidence="1" id="KW-0175">Coiled coil</keyword>
<comment type="caution">
    <text evidence="3">The sequence shown here is derived from an EMBL/GenBank/DDBJ whole genome shotgun (WGS) entry which is preliminary data.</text>
</comment>
<feature type="coiled-coil region" evidence="1">
    <location>
        <begin position="200"/>
        <end position="431"/>
    </location>
</feature>
<name>A0ABD2PEK5_9CUCU</name>
<feature type="compositionally biased region" description="Low complexity" evidence="2">
    <location>
        <begin position="53"/>
        <end position="67"/>
    </location>
</feature>
<dbReference type="PANTHER" id="PTHR15742">
    <property type="entry name" value="GIRDIN"/>
    <property type="match status" value="1"/>
</dbReference>
<dbReference type="AlphaFoldDB" id="A0ABD2PEK5"/>
<dbReference type="EMBL" id="JABFTP020000186">
    <property type="protein sequence ID" value="KAL3289426.1"/>
    <property type="molecule type" value="Genomic_DNA"/>
</dbReference>
<feature type="compositionally biased region" description="Polar residues" evidence="2">
    <location>
        <begin position="132"/>
        <end position="143"/>
    </location>
</feature>
<evidence type="ECO:0000256" key="2">
    <source>
        <dbReference type="SAM" id="MobiDB-lite"/>
    </source>
</evidence>
<accession>A0ABD2PEK5</accession>
<feature type="region of interest" description="Disordered" evidence="2">
    <location>
        <begin position="45"/>
        <end position="72"/>
    </location>
</feature>
<evidence type="ECO:0000313" key="4">
    <source>
        <dbReference type="Proteomes" id="UP001516400"/>
    </source>
</evidence>
<gene>
    <name evidence="3" type="ORF">HHI36_022851</name>
</gene>
<reference evidence="3 4" key="1">
    <citation type="journal article" date="2021" name="BMC Biol.">
        <title>Horizontally acquired antibacterial genes associated with adaptive radiation of ladybird beetles.</title>
        <authorList>
            <person name="Li H.S."/>
            <person name="Tang X.F."/>
            <person name="Huang Y.H."/>
            <person name="Xu Z.Y."/>
            <person name="Chen M.L."/>
            <person name="Du X.Y."/>
            <person name="Qiu B.Y."/>
            <person name="Chen P.T."/>
            <person name="Zhang W."/>
            <person name="Slipinski A."/>
            <person name="Escalona H.E."/>
            <person name="Waterhouse R.M."/>
            <person name="Zwick A."/>
            <person name="Pang H."/>
        </authorList>
    </citation>
    <scope>NUCLEOTIDE SEQUENCE [LARGE SCALE GENOMIC DNA]</scope>
    <source>
        <strain evidence="3">SYSU2018</strain>
    </source>
</reference>
<protein>
    <submittedName>
        <fullName evidence="3">Uncharacterized protein</fullName>
    </submittedName>
</protein>
<evidence type="ECO:0000256" key="1">
    <source>
        <dbReference type="SAM" id="Coils"/>
    </source>
</evidence>
<proteinExistence type="predicted"/>
<feature type="region of interest" description="Disordered" evidence="2">
    <location>
        <begin position="553"/>
        <end position="585"/>
    </location>
</feature>
<dbReference type="PANTHER" id="PTHR15742:SF5">
    <property type="entry name" value="GIRDIN"/>
    <property type="match status" value="1"/>
</dbReference>
<dbReference type="InterPro" id="IPR049885">
    <property type="entry name" value="MTCL1-3"/>
</dbReference>
<organism evidence="3 4">
    <name type="scientific">Cryptolaemus montrouzieri</name>
    <dbReference type="NCBI Taxonomy" id="559131"/>
    <lineage>
        <taxon>Eukaryota</taxon>
        <taxon>Metazoa</taxon>
        <taxon>Ecdysozoa</taxon>
        <taxon>Arthropoda</taxon>
        <taxon>Hexapoda</taxon>
        <taxon>Insecta</taxon>
        <taxon>Pterygota</taxon>
        <taxon>Neoptera</taxon>
        <taxon>Endopterygota</taxon>
        <taxon>Coleoptera</taxon>
        <taxon>Polyphaga</taxon>
        <taxon>Cucujiformia</taxon>
        <taxon>Coccinelloidea</taxon>
        <taxon>Coccinellidae</taxon>
        <taxon>Scymninae</taxon>
        <taxon>Scymnini</taxon>
        <taxon>Cryptolaemus</taxon>
    </lineage>
</organism>
<sequence length="668" mass="77897">MHHFPASKGDSLCPLGFHPQVRWPTRCKRCFRDYKEHYNRKKDDNNLRRDAVTSSSPSISNNFTSKSDYPRSWASSDNLYEGKLENELTEYKSTLDLVNLEDNASSVTTVNLRLPKRKSFSESGTGKEYDKTNNSTFEDSSPNKAGKDIRRIQIKEVKSISNGPTNNDVQFVIQVKKKHGKTDNENVLENNISHVEQSNSPDNEDKLARLKKELEETKGELEATKQKCDRLEKEKRDVILRRLPSMETSNKSNSEYNKLQQKCNELQKQIKEHGEEKSNLELKVKILQDEMRRYPKEKVSSSVEELRSKLKAAETLCEELMDENESLKKDVRDMEEQIDEMQDNFREDQVAEYTSLKAELEQTTKNCRILSFKLRKAEKRNELFEHEKQDLEKQLREISENQTNALSLEKIKRLEQELAESTSESTKLQTELGLLNKKLSELELSKVEIRGSKNTEVKKISRQSLIRSGSQEEPIIQAQVPDTSEIERDLREQLKFSEEEAENLRKTVSRIENDNEILLMQLKKLTSRIRNKPGIAKDIIDDEELKMQLELTEQEMSSGKHKNDLEKPIAKPQMSSKKLSEDRINKKSMEYEQQIKELKQNSEEEKLKNKQKQTELIKSMKKLENESKKLKTQMETLEQTNSTLNDTIKIMKSQLPSWRRKLQVVKFS</sequence>
<feature type="region of interest" description="Disordered" evidence="2">
    <location>
        <begin position="119"/>
        <end position="146"/>
    </location>
</feature>
<dbReference type="Proteomes" id="UP001516400">
    <property type="component" value="Unassembled WGS sequence"/>
</dbReference>